<keyword evidence="4" id="KW-1185">Reference proteome</keyword>
<dbReference type="PROSITE" id="PS50026">
    <property type="entry name" value="EGF_3"/>
    <property type="match status" value="1"/>
</dbReference>
<comment type="caution">
    <text evidence="1">Lacks conserved residue(s) required for the propagation of feature annotation.</text>
</comment>
<keyword evidence="1" id="KW-1015">Disulfide bond</keyword>
<organism evidence="3 4">
    <name type="scientific">Pocillopora damicornis</name>
    <name type="common">Cauliflower coral</name>
    <name type="synonym">Millepora damicornis</name>
    <dbReference type="NCBI Taxonomy" id="46731"/>
    <lineage>
        <taxon>Eukaryota</taxon>
        <taxon>Metazoa</taxon>
        <taxon>Cnidaria</taxon>
        <taxon>Anthozoa</taxon>
        <taxon>Hexacorallia</taxon>
        <taxon>Scleractinia</taxon>
        <taxon>Astrocoeniina</taxon>
        <taxon>Pocilloporidae</taxon>
        <taxon>Pocillopora</taxon>
    </lineage>
</organism>
<evidence type="ECO:0000313" key="4">
    <source>
        <dbReference type="Proteomes" id="UP000275408"/>
    </source>
</evidence>
<dbReference type="SUPFAM" id="SSF57196">
    <property type="entry name" value="EGF/Laminin"/>
    <property type="match status" value="1"/>
</dbReference>
<feature type="disulfide bond" evidence="1">
    <location>
        <begin position="320"/>
        <end position="329"/>
    </location>
</feature>
<dbReference type="EMBL" id="RCHS01001877">
    <property type="protein sequence ID" value="RMX50956.1"/>
    <property type="molecule type" value="Genomic_DNA"/>
</dbReference>
<gene>
    <name evidence="3" type="ORF">pdam_00015429</name>
</gene>
<sequence>MDGNMTTFHHNAHYWSDYKGYNLPGGKTGFDEQETKLPTYWNTSFSKICLGMKIDQQLRFIVIHKKADSLYSLIADGQYRATSLGRDKWKELVGSQGSLQYSCNKEGFNAVCSWSENSKTRIGIVSNNQNECSSCDSRIGFGTGGNPDNSNTCGNEAGRSGVDNGIKHIKAMGYILRHFILVFLSSILTYAQCSAEINALEEDWFPSDKTFKQRLFSKDELHFLNVARVGMFTLYNQLDCLFQCVRNTLCLSINMAASKEADGRFWCELLSSDKYRDAENYKENTSSHHLSILSPCSSSPCQNGGTCIPNYKYTTCQCLCEQGFLGEFCEKAITSCKELYDLNSSNVSELVTLRLDSKAISVLCHMGDFGCGNGGWTPVMKIDGTKGTFHYNSPYWSNKIEYNLPGGESGFDSRETKLSTYWNTSFSKICLGMKIGQHLRFTVINKQADSLYSLIADGQYRAISLGRETWKNLIGSIASLQLNCNREGFNTVDVNRIDVYHSEARIGIVANQENDCKTCDSRIGFGTGGYFEDAVACGNVAYVGGDNGNRRTPAMGYILVQ</sequence>
<feature type="domain" description="EGF-like" evidence="2">
    <location>
        <begin position="292"/>
        <end position="330"/>
    </location>
</feature>
<dbReference type="InterPro" id="IPR000742">
    <property type="entry name" value="EGF"/>
</dbReference>
<reference evidence="3 4" key="1">
    <citation type="journal article" date="2018" name="Sci. Rep.">
        <title>Comparative analysis of the Pocillopora damicornis genome highlights role of immune system in coral evolution.</title>
        <authorList>
            <person name="Cunning R."/>
            <person name="Bay R.A."/>
            <person name="Gillette P."/>
            <person name="Baker A.C."/>
            <person name="Traylor-Knowles N."/>
        </authorList>
    </citation>
    <scope>NUCLEOTIDE SEQUENCE [LARGE SCALE GENOMIC DNA]</scope>
    <source>
        <strain evidence="3">RSMAS</strain>
        <tissue evidence="3">Whole animal</tissue>
    </source>
</reference>
<dbReference type="Proteomes" id="UP000275408">
    <property type="component" value="Unassembled WGS sequence"/>
</dbReference>
<dbReference type="CDD" id="cd00054">
    <property type="entry name" value="EGF_CA"/>
    <property type="match status" value="1"/>
</dbReference>
<evidence type="ECO:0000256" key="1">
    <source>
        <dbReference type="PROSITE-ProRule" id="PRU00076"/>
    </source>
</evidence>
<proteinExistence type="predicted"/>
<dbReference type="PROSITE" id="PS01186">
    <property type="entry name" value="EGF_2"/>
    <property type="match status" value="1"/>
</dbReference>
<dbReference type="PROSITE" id="PS00022">
    <property type="entry name" value="EGF_1"/>
    <property type="match status" value="1"/>
</dbReference>
<comment type="caution">
    <text evidence="3">The sequence shown here is derived from an EMBL/GenBank/DDBJ whole genome shotgun (WGS) entry which is preliminary data.</text>
</comment>
<feature type="disulfide bond" evidence="1">
    <location>
        <begin position="301"/>
        <end position="318"/>
    </location>
</feature>
<accession>A0A3M6UBM1</accession>
<dbReference type="Gene3D" id="2.10.25.10">
    <property type="entry name" value="Laminin"/>
    <property type="match status" value="1"/>
</dbReference>
<evidence type="ECO:0000313" key="3">
    <source>
        <dbReference type="EMBL" id="RMX50956.1"/>
    </source>
</evidence>
<name>A0A3M6UBM1_POCDA</name>
<dbReference type="OrthoDB" id="5946752at2759"/>
<keyword evidence="1" id="KW-0245">EGF-like domain</keyword>
<dbReference type="SMART" id="SM00181">
    <property type="entry name" value="EGF"/>
    <property type="match status" value="1"/>
</dbReference>
<dbReference type="AlphaFoldDB" id="A0A3M6UBM1"/>
<evidence type="ECO:0000259" key="2">
    <source>
        <dbReference type="PROSITE" id="PS50026"/>
    </source>
</evidence>
<protein>
    <recommendedName>
        <fullName evidence="2">EGF-like domain-containing protein</fullName>
    </recommendedName>
</protein>